<evidence type="ECO:0008006" key="5">
    <source>
        <dbReference type="Google" id="ProtNLM"/>
    </source>
</evidence>
<accession>A0ABR9RVU7</accession>
<gene>
    <name evidence="3" type="ORF">IEQ44_13575</name>
</gene>
<evidence type="ECO:0000256" key="1">
    <source>
        <dbReference type="SAM" id="MobiDB-lite"/>
    </source>
</evidence>
<feature type="region of interest" description="Disordered" evidence="1">
    <location>
        <begin position="26"/>
        <end position="98"/>
    </location>
</feature>
<dbReference type="Proteomes" id="UP000756387">
    <property type="component" value="Unassembled WGS sequence"/>
</dbReference>
<evidence type="ECO:0000313" key="4">
    <source>
        <dbReference type="Proteomes" id="UP000756387"/>
    </source>
</evidence>
<comment type="caution">
    <text evidence="3">The sequence shown here is derived from an EMBL/GenBank/DDBJ whole genome shotgun (WGS) entry which is preliminary data.</text>
</comment>
<proteinExistence type="predicted"/>
<dbReference type="InterPro" id="IPR029046">
    <property type="entry name" value="LolA/LolB/LppX"/>
</dbReference>
<keyword evidence="4" id="KW-1185">Reference proteome</keyword>
<protein>
    <recommendedName>
        <fullName evidence="5">LppX_LprAFG lipoprotein</fullName>
    </recommendedName>
</protein>
<dbReference type="PROSITE" id="PS51257">
    <property type="entry name" value="PROKAR_LIPOPROTEIN"/>
    <property type="match status" value="1"/>
</dbReference>
<dbReference type="RefSeq" id="WP_193639000.1">
    <property type="nucleotide sequence ID" value="NZ_JADCSA010000014.1"/>
</dbReference>
<dbReference type="Gene3D" id="2.50.20.20">
    <property type="match status" value="1"/>
</dbReference>
<feature type="compositionally biased region" description="Low complexity" evidence="1">
    <location>
        <begin position="67"/>
        <end position="84"/>
    </location>
</feature>
<organism evidence="3 4">
    <name type="scientific">Nocardioides malaquae</name>
    <dbReference type="NCBI Taxonomy" id="2773426"/>
    <lineage>
        <taxon>Bacteria</taxon>
        <taxon>Bacillati</taxon>
        <taxon>Actinomycetota</taxon>
        <taxon>Actinomycetes</taxon>
        <taxon>Propionibacteriales</taxon>
        <taxon>Nocardioidaceae</taxon>
        <taxon>Nocardioides</taxon>
    </lineage>
</organism>
<dbReference type="EMBL" id="JADCSA010000014">
    <property type="protein sequence ID" value="MBE7325677.1"/>
    <property type="molecule type" value="Genomic_DNA"/>
</dbReference>
<feature type="chain" id="PRO_5045243693" description="LppX_LprAFG lipoprotein" evidence="2">
    <location>
        <begin position="28"/>
        <end position="310"/>
    </location>
</feature>
<reference evidence="3 4" key="1">
    <citation type="submission" date="2020-10" db="EMBL/GenBank/DDBJ databases">
        <title>Nocardioides sp. isolated from sludge.</title>
        <authorList>
            <person name="Zhang X."/>
        </authorList>
    </citation>
    <scope>NUCLEOTIDE SEQUENCE [LARGE SCALE GENOMIC DNA]</scope>
    <source>
        <strain evidence="3 4">Y6</strain>
    </source>
</reference>
<keyword evidence="2" id="KW-0732">Signal</keyword>
<feature type="signal peptide" evidence="2">
    <location>
        <begin position="1"/>
        <end position="27"/>
    </location>
</feature>
<name>A0ABR9RVU7_9ACTN</name>
<dbReference type="SUPFAM" id="SSF89392">
    <property type="entry name" value="Prokaryotic lipoproteins and lipoprotein localization factors"/>
    <property type="match status" value="1"/>
</dbReference>
<sequence length="310" mass="32114">MRHRPMLPRRAGTALLVSVALSLSACGSDEPDATQDSSEVGSDAAEIGKSDSAATDDAGETDPADEPGGSDSAGDATDDAPSGDRAAVGEGKAGDPLTPADFADIVDAAFERATTARVDVVSDLQDMRSETTGVVDFTGDSPLMQIQMTGGPLPDGTTADIRLLEDGMYMDSGFSGGKFVKVPAEQIAATGVDLSNIDPSTTARRFAEHASEVTYRGVEQVDGVALHRYTLQLDSSALKAGGGAEGPAPKRINQDMWFDDEGLIRRMSTDMGGIGTTVATYSQWGKPVTIVAPPASDVMEMPDLPTSPQG</sequence>
<evidence type="ECO:0000313" key="3">
    <source>
        <dbReference type="EMBL" id="MBE7325677.1"/>
    </source>
</evidence>
<evidence type="ECO:0000256" key="2">
    <source>
        <dbReference type="SAM" id="SignalP"/>
    </source>
</evidence>